<dbReference type="PANTHER" id="PTHR42916">
    <property type="entry name" value="2-SUCCINYL-5-ENOLPYRUVYL-6-HYDROXY-3-CYCLOHEXENE-1-CARBOXYLATE SYNTHASE"/>
    <property type="match status" value="1"/>
</dbReference>
<sequence>MNQIYSAIPLAQTIVESCVISGIEHVIISPGSRNAPLTIGFSNHPKVKTYSIVDERCAAFFALGIAQQTQKPTAVVCTSGSALLNYYPAVSEAFYSDIPLVVISADRPAYLIDIGDGQTIRQENAMEKHMLYSACLKSDENQPQSAIQNYNEIELAKALRISLQQQGPVHINAPFQEPLYKKTDKLSVHLQNSFNFSQPEVKELALTNLVKDWNNANKRLVLVGVNHPNSIDQSFLDFFAEDEATLVFTEATSNIHHHKFFSSIDGIIAPIETQADTNQLFASLQPDILLTFGGMIVSKKMKTFLRKFSPKAHYHIDSKKAYDTFFCLKEHIKAKPNPTFKQLVPMLQSKSSSYFDTWNKYHIKQIEKRKAYVNEIAFTDFWVFNAIIEAFPKNEHLQFGNSSTIRYANLFDLDASNPAFCNRGTSGIDGSTSTAIGASTIHQHPTTFVTGDLSFFYDSNAMWNNYIPKNFKMIIINNSGGGIFRILPGEKEKEYYKTYFETTHDLNAAHLAKMYNWGYASAKDKSSSIEAIKSLFSSQHQKPQILEIFTPRTLNDEVLLNYFKFIN</sequence>
<proteinExistence type="inferred from homology"/>
<comment type="pathway">
    <text evidence="6">Quinol/quinone metabolism; 1,4-dihydroxy-2-naphthoate biosynthesis; 1,4-dihydroxy-2-naphthoate from chorismate: step 2/7.</text>
</comment>
<dbReference type="GO" id="GO:0000287">
    <property type="term" value="F:magnesium ion binding"/>
    <property type="evidence" value="ECO:0007669"/>
    <property type="project" value="UniProtKB-UniRule"/>
</dbReference>
<gene>
    <name evidence="6 9" type="primary">menD</name>
    <name evidence="9" type="ORF">GCM10010831_17940</name>
</gene>
<name>A0A916ZX36_9FLAO</name>
<dbReference type="NCBIfam" id="TIGR00173">
    <property type="entry name" value="menD"/>
    <property type="match status" value="1"/>
</dbReference>
<feature type="domain" description="Thiamine pyrophosphate enzyme N-terminal TPP-binding" evidence="8">
    <location>
        <begin position="10"/>
        <end position="118"/>
    </location>
</feature>
<keyword evidence="2 6" id="KW-0479">Metal-binding</keyword>
<comment type="caution">
    <text evidence="9">The sequence shown here is derived from an EMBL/GenBank/DDBJ whole genome shotgun (WGS) entry which is preliminary data.</text>
</comment>
<dbReference type="Gene3D" id="3.40.50.970">
    <property type="match status" value="2"/>
</dbReference>
<dbReference type="SUPFAM" id="SSF52518">
    <property type="entry name" value="Thiamin diphosphate-binding fold (THDP-binding)"/>
    <property type="match status" value="2"/>
</dbReference>
<keyword evidence="10" id="KW-1185">Reference proteome</keyword>
<keyword evidence="6" id="KW-0474">Menaquinone biosynthesis</keyword>
<evidence type="ECO:0000259" key="8">
    <source>
        <dbReference type="Pfam" id="PF02776"/>
    </source>
</evidence>
<dbReference type="InterPro" id="IPR004433">
    <property type="entry name" value="MenaQ_synth_MenD"/>
</dbReference>
<dbReference type="PIRSF" id="PIRSF004983">
    <property type="entry name" value="MenD"/>
    <property type="match status" value="1"/>
</dbReference>
<dbReference type="GO" id="GO:0070204">
    <property type="term" value="F:2-succinyl-5-enolpyruvyl-6-hydroxy-3-cyclohexene-1-carboxylic-acid synthase activity"/>
    <property type="evidence" value="ECO:0007669"/>
    <property type="project" value="UniProtKB-UniRule"/>
</dbReference>
<keyword evidence="5 6" id="KW-0464">Manganese</keyword>
<evidence type="ECO:0000259" key="7">
    <source>
        <dbReference type="Pfam" id="PF02775"/>
    </source>
</evidence>
<keyword evidence="4 6" id="KW-0786">Thiamine pyrophosphate</keyword>
<accession>A0A916ZX36</accession>
<evidence type="ECO:0000313" key="10">
    <source>
        <dbReference type="Proteomes" id="UP000599688"/>
    </source>
</evidence>
<comment type="function">
    <text evidence="6">Catalyzes the thiamine diphosphate-dependent decarboxylation of 2-oxoglutarate and the subsequent addition of the resulting succinic semialdehyde-thiamine pyrophosphate anion to isochorismate to yield 2-succinyl-5-enolpyruvyl-6-hydroxy-3-cyclohexene-1-carboxylate (SEPHCHC).</text>
</comment>
<dbReference type="InterPro" id="IPR011766">
    <property type="entry name" value="TPP_enzyme_TPP-bd"/>
</dbReference>
<dbReference type="EC" id="2.2.1.9" evidence="6"/>
<comment type="catalytic activity">
    <reaction evidence="6">
        <text>isochorismate + 2-oxoglutarate + H(+) = 5-enolpyruvoyl-6-hydroxy-2-succinyl-cyclohex-3-ene-1-carboxylate + CO2</text>
        <dbReference type="Rhea" id="RHEA:25593"/>
        <dbReference type="ChEBI" id="CHEBI:15378"/>
        <dbReference type="ChEBI" id="CHEBI:16526"/>
        <dbReference type="ChEBI" id="CHEBI:16810"/>
        <dbReference type="ChEBI" id="CHEBI:29780"/>
        <dbReference type="ChEBI" id="CHEBI:58818"/>
        <dbReference type="EC" id="2.2.1.9"/>
    </reaction>
</comment>
<dbReference type="AlphaFoldDB" id="A0A916ZX36"/>
<keyword evidence="3 6" id="KW-0460">Magnesium</keyword>
<organism evidence="9 10">
    <name type="scientific">Psychroflexus salis</name>
    <dbReference type="NCBI Taxonomy" id="1526574"/>
    <lineage>
        <taxon>Bacteria</taxon>
        <taxon>Pseudomonadati</taxon>
        <taxon>Bacteroidota</taxon>
        <taxon>Flavobacteriia</taxon>
        <taxon>Flavobacteriales</taxon>
        <taxon>Flavobacteriaceae</taxon>
        <taxon>Psychroflexus</taxon>
    </lineage>
</organism>
<evidence type="ECO:0000256" key="5">
    <source>
        <dbReference type="ARBA" id="ARBA00023211"/>
    </source>
</evidence>
<dbReference type="HAMAP" id="MF_01659">
    <property type="entry name" value="MenD"/>
    <property type="match status" value="1"/>
</dbReference>
<keyword evidence="1 6" id="KW-0808">Transferase</keyword>
<comment type="similarity">
    <text evidence="6">Belongs to the TPP enzyme family. MenD subfamily.</text>
</comment>
<dbReference type="Pfam" id="PF02776">
    <property type="entry name" value="TPP_enzyme_N"/>
    <property type="match status" value="1"/>
</dbReference>
<dbReference type="RefSeq" id="WP_188406510.1">
    <property type="nucleotide sequence ID" value="NZ_BMGL01000010.1"/>
</dbReference>
<dbReference type="Pfam" id="PF02775">
    <property type="entry name" value="TPP_enzyme_C"/>
    <property type="match status" value="1"/>
</dbReference>
<evidence type="ECO:0000256" key="1">
    <source>
        <dbReference type="ARBA" id="ARBA00022679"/>
    </source>
</evidence>
<dbReference type="InterPro" id="IPR012001">
    <property type="entry name" value="Thiamin_PyroP_enz_TPP-bd_dom"/>
</dbReference>
<dbReference type="GO" id="GO:0009234">
    <property type="term" value="P:menaquinone biosynthetic process"/>
    <property type="evidence" value="ECO:0007669"/>
    <property type="project" value="UniProtKB-UniRule"/>
</dbReference>
<comment type="cofactor">
    <cofactor evidence="6">
        <name>Mg(2+)</name>
        <dbReference type="ChEBI" id="CHEBI:18420"/>
    </cofactor>
    <cofactor evidence="6">
        <name>Mn(2+)</name>
        <dbReference type="ChEBI" id="CHEBI:29035"/>
    </cofactor>
</comment>
<dbReference type="CDD" id="cd07037">
    <property type="entry name" value="TPP_PYR_MenD"/>
    <property type="match status" value="1"/>
</dbReference>
<evidence type="ECO:0000256" key="6">
    <source>
        <dbReference type="HAMAP-Rule" id="MF_01659"/>
    </source>
</evidence>
<dbReference type="GO" id="GO:0030145">
    <property type="term" value="F:manganese ion binding"/>
    <property type="evidence" value="ECO:0007669"/>
    <property type="project" value="UniProtKB-UniRule"/>
</dbReference>
<evidence type="ECO:0000256" key="4">
    <source>
        <dbReference type="ARBA" id="ARBA00023052"/>
    </source>
</evidence>
<evidence type="ECO:0000256" key="2">
    <source>
        <dbReference type="ARBA" id="ARBA00022723"/>
    </source>
</evidence>
<protein>
    <recommendedName>
        <fullName evidence="6">2-succinyl-5-enolpyruvyl-6-hydroxy-3-cyclohexene-1-carboxylate synthase</fullName>
        <shortName evidence="6">SEPHCHC synthase</shortName>
        <ecNumber evidence="6">2.2.1.9</ecNumber>
    </recommendedName>
    <alternativeName>
        <fullName evidence="6">Menaquinone biosynthesis protein MenD</fullName>
    </alternativeName>
</protein>
<evidence type="ECO:0000256" key="3">
    <source>
        <dbReference type="ARBA" id="ARBA00022842"/>
    </source>
</evidence>
<dbReference type="GO" id="GO:0030976">
    <property type="term" value="F:thiamine pyrophosphate binding"/>
    <property type="evidence" value="ECO:0007669"/>
    <property type="project" value="UniProtKB-UniRule"/>
</dbReference>
<feature type="domain" description="Thiamine pyrophosphate enzyme TPP-binding" evidence="7">
    <location>
        <begin position="420"/>
        <end position="548"/>
    </location>
</feature>
<reference evidence="9 10" key="1">
    <citation type="journal article" date="2014" name="Int. J. Syst. Evol. Microbiol.">
        <title>Complete genome sequence of Corynebacterium casei LMG S-19264T (=DSM 44701T), isolated from a smear-ripened cheese.</title>
        <authorList>
            <consortium name="US DOE Joint Genome Institute (JGI-PGF)"/>
            <person name="Walter F."/>
            <person name="Albersmeier A."/>
            <person name="Kalinowski J."/>
            <person name="Ruckert C."/>
        </authorList>
    </citation>
    <scope>NUCLEOTIDE SEQUENCE [LARGE SCALE GENOMIC DNA]</scope>
    <source>
        <strain evidence="9 10">CGMCC 1.12925</strain>
    </source>
</reference>
<comment type="subunit">
    <text evidence="6">Homodimer.</text>
</comment>
<dbReference type="CDD" id="cd02009">
    <property type="entry name" value="TPP_SHCHC_synthase"/>
    <property type="match status" value="1"/>
</dbReference>
<dbReference type="PANTHER" id="PTHR42916:SF1">
    <property type="entry name" value="PROTEIN PHYLLO, CHLOROPLASTIC"/>
    <property type="match status" value="1"/>
</dbReference>
<dbReference type="Proteomes" id="UP000599688">
    <property type="component" value="Unassembled WGS sequence"/>
</dbReference>
<evidence type="ECO:0000313" key="9">
    <source>
        <dbReference type="EMBL" id="GGE17078.1"/>
    </source>
</evidence>
<comment type="cofactor">
    <cofactor evidence="6">
        <name>thiamine diphosphate</name>
        <dbReference type="ChEBI" id="CHEBI:58937"/>
    </cofactor>
    <text evidence="6">Binds 1 thiamine pyrophosphate per subunit.</text>
</comment>
<comment type="pathway">
    <text evidence="6">Quinol/quinone metabolism; menaquinone biosynthesis.</text>
</comment>
<dbReference type="Gene3D" id="3.40.50.1220">
    <property type="entry name" value="TPP-binding domain"/>
    <property type="match status" value="1"/>
</dbReference>
<dbReference type="EMBL" id="BMGL01000010">
    <property type="protein sequence ID" value="GGE17078.1"/>
    <property type="molecule type" value="Genomic_DNA"/>
</dbReference>
<dbReference type="InterPro" id="IPR029061">
    <property type="entry name" value="THDP-binding"/>
</dbReference>